<dbReference type="EMBL" id="CP002085">
    <property type="protein sequence ID" value="ADK86227.1"/>
    <property type="molecule type" value="Genomic_DNA"/>
</dbReference>
<dbReference type="SUPFAM" id="SSF56266">
    <property type="entry name" value="DmpA/ArgJ-like"/>
    <property type="match status" value="1"/>
</dbReference>
<name>E1QMI4_DESB2</name>
<feature type="site" description="Cleavage; by autolysis" evidence="8">
    <location>
        <begin position="197"/>
        <end position="198"/>
    </location>
</feature>
<feature type="site" description="Involved in the stabilization of negative charge on the oxyanion by the formation of the oxyanion hole" evidence="8">
    <location>
        <position position="125"/>
    </location>
</feature>
<dbReference type="eggNOG" id="COG1364">
    <property type="taxonomic scope" value="Bacteria"/>
</dbReference>
<keyword evidence="6 8" id="KW-0068">Autocatalytic cleavage</keyword>
<comment type="catalytic activity">
    <reaction evidence="8">
        <text>L-glutamate + acetyl-CoA = N-acetyl-L-glutamate + CoA + H(+)</text>
        <dbReference type="Rhea" id="RHEA:24292"/>
        <dbReference type="ChEBI" id="CHEBI:15378"/>
        <dbReference type="ChEBI" id="CHEBI:29985"/>
        <dbReference type="ChEBI" id="CHEBI:44337"/>
        <dbReference type="ChEBI" id="CHEBI:57287"/>
        <dbReference type="ChEBI" id="CHEBI:57288"/>
        <dbReference type="EC" id="2.3.1.1"/>
    </reaction>
</comment>
<evidence type="ECO:0000256" key="2">
    <source>
        <dbReference type="ARBA" id="ARBA00011475"/>
    </source>
</evidence>
<dbReference type="HAMAP" id="MF_01106">
    <property type="entry name" value="ArgJ"/>
    <property type="match status" value="1"/>
</dbReference>
<dbReference type="Gene3D" id="3.10.20.340">
    <property type="entry name" value="ArgJ beta chain, C-terminal domain"/>
    <property type="match status" value="1"/>
</dbReference>
<dbReference type="FunFam" id="3.60.70.12:FF:000001">
    <property type="entry name" value="Arginine biosynthesis bifunctional protein ArgJ, chloroplastic"/>
    <property type="match status" value="1"/>
</dbReference>
<reference evidence="9 10" key="1">
    <citation type="journal article" date="2010" name="Stand. Genomic Sci.">
        <title>Complete genome sequence of Desulfarculus baarsii type strain (2st14).</title>
        <authorList>
            <person name="Sun H."/>
            <person name="Spring S."/>
            <person name="Lapidus A."/>
            <person name="Davenport K."/>
            <person name="Del Rio T.G."/>
            <person name="Tice H."/>
            <person name="Nolan M."/>
            <person name="Copeland A."/>
            <person name="Cheng J.F."/>
            <person name="Lucas S."/>
            <person name="Tapia R."/>
            <person name="Goodwin L."/>
            <person name="Pitluck S."/>
            <person name="Ivanova N."/>
            <person name="Pagani I."/>
            <person name="Mavromatis K."/>
            <person name="Ovchinnikova G."/>
            <person name="Pati A."/>
            <person name="Chen A."/>
            <person name="Palaniappan K."/>
            <person name="Hauser L."/>
            <person name="Chang Y.J."/>
            <person name="Jeffries C.D."/>
            <person name="Detter J.C."/>
            <person name="Han C."/>
            <person name="Rohde M."/>
            <person name="Brambilla E."/>
            <person name="Goker M."/>
            <person name="Woyke T."/>
            <person name="Bristow J."/>
            <person name="Eisen J.A."/>
            <person name="Markowitz V."/>
            <person name="Hugenholtz P."/>
            <person name="Kyrpides N.C."/>
            <person name="Klenk H.P."/>
            <person name="Land M."/>
        </authorList>
    </citation>
    <scope>NUCLEOTIDE SEQUENCE [LARGE SCALE GENOMIC DNA]</scope>
    <source>
        <strain evidence="10">ATCC 33931 / DSM 2075 / LMG 7858 / VKM B-1802 / 2st14</strain>
    </source>
</reference>
<comment type="pathway">
    <text evidence="8">Amino-acid biosynthesis; L-arginine biosynthesis; N(2)-acetyl-L-ornithine from L-glutamate: step 1/4.</text>
</comment>
<dbReference type="GO" id="GO:0006592">
    <property type="term" value="P:ornithine biosynthetic process"/>
    <property type="evidence" value="ECO:0007669"/>
    <property type="project" value="TreeGrafter"/>
</dbReference>
<evidence type="ECO:0000313" key="10">
    <source>
        <dbReference type="Proteomes" id="UP000009047"/>
    </source>
</evidence>
<dbReference type="HOGENOM" id="CLU_027172_1_0_7"/>
<dbReference type="EC" id="2.3.1.1" evidence="8"/>
<comment type="similarity">
    <text evidence="1 8">Belongs to the ArgJ family.</text>
</comment>
<dbReference type="GO" id="GO:0004042">
    <property type="term" value="F:L-glutamate N-acetyltransferase activity"/>
    <property type="evidence" value="ECO:0007669"/>
    <property type="project" value="UniProtKB-UniRule"/>
</dbReference>
<comment type="function">
    <text evidence="8">Catalyzes two activities which are involved in the cyclic version of arginine biosynthesis: the synthesis of N-acetylglutamate from glutamate and acetyl-CoA as the acetyl donor, and of ornithine by transacetylation between N(2)-acetylornithine and glutamate.</text>
</comment>
<dbReference type="PANTHER" id="PTHR23100">
    <property type="entry name" value="ARGININE BIOSYNTHESIS BIFUNCTIONAL PROTEIN ARGJ"/>
    <property type="match status" value="1"/>
</dbReference>
<comment type="catalytic activity">
    <reaction evidence="8">
        <text>N(2)-acetyl-L-ornithine + L-glutamate = N-acetyl-L-glutamate + L-ornithine</text>
        <dbReference type="Rhea" id="RHEA:15349"/>
        <dbReference type="ChEBI" id="CHEBI:29985"/>
        <dbReference type="ChEBI" id="CHEBI:44337"/>
        <dbReference type="ChEBI" id="CHEBI:46911"/>
        <dbReference type="ChEBI" id="CHEBI:57805"/>
        <dbReference type="EC" id="2.3.1.35"/>
    </reaction>
</comment>
<feature type="active site" description="Nucleophile" evidence="8">
    <location>
        <position position="198"/>
    </location>
</feature>
<feature type="site" description="Involved in the stabilization of negative charge on the oxyanion by the formation of the oxyanion hole" evidence="8">
    <location>
        <position position="124"/>
    </location>
</feature>
<dbReference type="InterPro" id="IPR042195">
    <property type="entry name" value="ArgJ_beta_C"/>
</dbReference>
<dbReference type="InterPro" id="IPR002813">
    <property type="entry name" value="Arg_biosynth_ArgJ"/>
</dbReference>
<feature type="binding site" evidence="8">
    <location>
        <position position="284"/>
    </location>
    <ligand>
        <name>substrate</name>
    </ligand>
</feature>
<keyword evidence="10" id="KW-1185">Reference proteome</keyword>
<dbReference type="CDD" id="cd02152">
    <property type="entry name" value="OAT"/>
    <property type="match status" value="1"/>
</dbReference>
<proteinExistence type="inferred from homology"/>
<feature type="binding site" evidence="8">
    <location>
        <position position="187"/>
    </location>
    <ligand>
        <name>substrate</name>
    </ligand>
</feature>
<dbReference type="Gene3D" id="3.60.70.12">
    <property type="entry name" value="L-amino peptidase D-ALA esterase/amidase"/>
    <property type="match status" value="1"/>
</dbReference>
<dbReference type="PANTHER" id="PTHR23100:SF0">
    <property type="entry name" value="ARGININE BIOSYNTHESIS BIFUNCTIONAL PROTEIN ARGJ, MITOCHONDRIAL"/>
    <property type="match status" value="1"/>
</dbReference>
<dbReference type="STRING" id="644282.Deba_2874"/>
<keyword evidence="8" id="KW-0511">Multifunctional enzyme</keyword>
<protein>
    <recommendedName>
        <fullName evidence="8">Arginine biosynthesis bifunctional protein ArgJ</fullName>
    </recommendedName>
    <domain>
        <recommendedName>
            <fullName evidence="8">Glutamate N-acetyltransferase</fullName>
            <ecNumber evidence="8">2.3.1.35</ecNumber>
        </recommendedName>
        <alternativeName>
            <fullName evidence="8">Ornithine acetyltransferase</fullName>
            <shortName evidence="8">OATase</shortName>
        </alternativeName>
        <alternativeName>
            <fullName evidence="8">Ornithine transacetylase</fullName>
        </alternativeName>
    </domain>
    <domain>
        <recommendedName>
            <fullName evidence="8">Amino-acid acetyltransferase</fullName>
            <ecNumber evidence="8">2.3.1.1</ecNumber>
        </recommendedName>
        <alternativeName>
            <fullName evidence="8">N-acetylglutamate synthase</fullName>
            <shortName evidence="8">AGSase</shortName>
        </alternativeName>
    </domain>
    <component>
        <recommendedName>
            <fullName evidence="8">Arginine biosynthesis bifunctional protein ArgJ alpha chain</fullName>
        </recommendedName>
    </component>
    <component>
        <recommendedName>
            <fullName evidence="8">Arginine biosynthesis bifunctional protein ArgJ beta chain</fullName>
        </recommendedName>
    </component>
</protein>
<dbReference type="GO" id="GO:0006526">
    <property type="term" value="P:L-arginine biosynthetic process"/>
    <property type="evidence" value="ECO:0007669"/>
    <property type="project" value="UniProtKB-UniRule"/>
</dbReference>
<evidence type="ECO:0000256" key="6">
    <source>
        <dbReference type="ARBA" id="ARBA00022813"/>
    </source>
</evidence>
<keyword evidence="4 8" id="KW-0028">Amino-acid biosynthesis</keyword>
<keyword evidence="3 8" id="KW-0055">Arginine biosynthesis</keyword>
<dbReference type="UniPathway" id="UPA00068">
    <property type="reaction ID" value="UER00106"/>
</dbReference>
<dbReference type="AlphaFoldDB" id="E1QMI4"/>
<feature type="chain" id="PRO_5023491678" description="Arginine biosynthesis bifunctional protein ArgJ alpha chain" evidence="8">
    <location>
        <begin position="1"/>
        <end position="197"/>
    </location>
</feature>
<feature type="binding site" evidence="8">
    <location>
        <position position="161"/>
    </location>
    <ligand>
        <name>substrate</name>
    </ligand>
</feature>
<feature type="binding site" evidence="8">
    <location>
        <position position="198"/>
    </location>
    <ligand>
        <name>substrate</name>
    </ligand>
</feature>
<dbReference type="GO" id="GO:0005737">
    <property type="term" value="C:cytoplasm"/>
    <property type="evidence" value="ECO:0007669"/>
    <property type="project" value="UniProtKB-SubCell"/>
</dbReference>
<sequence length="416" mass="43292">MNDLPKLHDGPLKGAAQVDPVIDGFKGAAVACGLRKDGREDLALIVADHAVDAAGLFTTNRLFAAPVAVAKNHIQAGRARVILANSGGANAATGQAGLEACLRACQEAARVADCPLTEVLPCSTGVIGQVLDDQKIRAKLPELFASADDQGLARAAGAIMTTDAFRKMARAEAIIDGKKVSVLGLAKGAGMIRPDMATLLCFVLTDAAASPQALGLALGRAVEQSFNRITVDGDMSTNDTILLLASGRAANTRLEGDGPGLSALTEALTAVCQDLAQMMVCDGEGAGRMALLHITGAADQSSARKLCFAIGNSPLVKTALASPDPYWGRMLSAAGAEAARENLPFQPEKTRVWIEGILVGDHGARASLEAEEAAGRAMQKPRVSVRIDLGLGQGQYWVMASDLDHNYITLNVSYRS</sequence>
<keyword evidence="5 8" id="KW-0808">Transferase</keyword>
<dbReference type="EC" id="2.3.1.35" evidence="8"/>
<evidence type="ECO:0000256" key="5">
    <source>
        <dbReference type="ARBA" id="ARBA00022679"/>
    </source>
</evidence>
<feature type="chain" id="PRO_5023491677" description="Arginine biosynthesis bifunctional protein ArgJ beta chain" evidence="8">
    <location>
        <begin position="198"/>
        <end position="416"/>
    </location>
</feature>
<dbReference type="RefSeq" id="WP_013259665.1">
    <property type="nucleotide sequence ID" value="NC_014365.1"/>
</dbReference>
<comment type="subcellular location">
    <subcellularLocation>
        <location evidence="8">Cytoplasm</location>
    </subcellularLocation>
</comment>
<evidence type="ECO:0000256" key="3">
    <source>
        <dbReference type="ARBA" id="ARBA00022571"/>
    </source>
</evidence>
<dbReference type="NCBIfam" id="NF003802">
    <property type="entry name" value="PRK05388.1"/>
    <property type="match status" value="1"/>
</dbReference>
<dbReference type="Pfam" id="PF01960">
    <property type="entry name" value="ArgJ"/>
    <property type="match status" value="1"/>
</dbReference>
<evidence type="ECO:0000256" key="8">
    <source>
        <dbReference type="HAMAP-Rule" id="MF_01106"/>
    </source>
</evidence>
<dbReference type="OrthoDB" id="9804242at2"/>
<dbReference type="KEGG" id="dbr:Deba_2874"/>
<comment type="pathway">
    <text evidence="8">Amino-acid biosynthesis; L-arginine biosynthesis; L-ornithine and N-acetyl-L-glutamate from L-glutamate and N(2)-acetyl-L-ornithine (cyclic): step 1/1.</text>
</comment>
<comment type="subunit">
    <text evidence="2 8">Heterotetramer of two alpha and two beta chains.</text>
</comment>
<dbReference type="GO" id="GO:0004358">
    <property type="term" value="F:L-glutamate N-acetyltransferase activity, acting on acetyl-L-ornithine as donor"/>
    <property type="evidence" value="ECO:0007669"/>
    <property type="project" value="UniProtKB-UniRule"/>
</dbReference>
<keyword evidence="8" id="KW-0963">Cytoplasm</keyword>
<evidence type="ECO:0000256" key="1">
    <source>
        <dbReference type="ARBA" id="ARBA00006774"/>
    </source>
</evidence>
<dbReference type="NCBIfam" id="TIGR00120">
    <property type="entry name" value="ArgJ"/>
    <property type="match status" value="1"/>
</dbReference>
<evidence type="ECO:0000256" key="7">
    <source>
        <dbReference type="ARBA" id="ARBA00023315"/>
    </source>
</evidence>
<accession>E1QMI4</accession>
<dbReference type="Proteomes" id="UP000009047">
    <property type="component" value="Chromosome"/>
</dbReference>
<feature type="binding site" evidence="8">
    <location>
        <position position="411"/>
    </location>
    <ligand>
        <name>substrate</name>
    </ligand>
</feature>
<dbReference type="InterPro" id="IPR016117">
    <property type="entry name" value="ArgJ-like_dom_sf"/>
</dbReference>
<feature type="binding site" evidence="8">
    <location>
        <position position="416"/>
    </location>
    <ligand>
        <name>substrate</name>
    </ligand>
</feature>
<organism evidence="9 10">
    <name type="scientific">Desulfarculus baarsii (strain ATCC 33931 / DSM 2075 / LMG 7858 / VKM B-1802 / 2st14)</name>
    <dbReference type="NCBI Taxonomy" id="644282"/>
    <lineage>
        <taxon>Bacteria</taxon>
        <taxon>Pseudomonadati</taxon>
        <taxon>Thermodesulfobacteriota</taxon>
        <taxon>Desulfarculia</taxon>
        <taxon>Desulfarculales</taxon>
        <taxon>Desulfarculaceae</taxon>
        <taxon>Desulfarculus</taxon>
    </lineage>
</organism>
<gene>
    <name evidence="8" type="primary">argJ</name>
    <name evidence="9" type="ordered locus">Deba_2874</name>
</gene>
<evidence type="ECO:0000256" key="4">
    <source>
        <dbReference type="ARBA" id="ARBA00022605"/>
    </source>
</evidence>
<keyword evidence="7 8" id="KW-0012">Acyltransferase</keyword>
<evidence type="ECO:0000313" key="9">
    <source>
        <dbReference type="EMBL" id="ADK86227.1"/>
    </source>
</evidence>